<evidence type="ECO:0000313" key="3">
    <source>
        <dbReference type="Proteomes" id="UP000321118"/>
    </source>
</evidence>
<gene>
    <name evidence="2" type="ORF">CXY01_05860</name>
</gene>
<dbReference type="EMBL" id="BJUB01000002">
    <property type="protein sequence ID" value="GEK20066.1"/>
    <property type="molecule type" value="Genomic_DNA"/>
</dbReference>
<accession>A0A510UZZ4</accession>
<proteinExistence type="predicted"/>
<name>A0A510UZZ4_9CELL</name>
<feature type="compositionally biased region" description="Polar residues" evidence="1">
    <location>
        <begin position="55"/>
        <end position="73"/>
    </location>
</feature>
<dbReference type="AlphaFoldDB" id="A0A510UZZ4"/>
<dbReference type="RefSeq" id="WP_146925586.1">
    <property type="nucleotide sequence ID" value="NZ_BJUB01000002.1"/>
</dbReference>
<organism evidence="2 3">
    <name type="scientific">Cellulomonas xylanilytica</name>
    <dbReference type="NCBI Taxonomy" id="233583"/>
    <lineage>
        <taxon>Bacteria</taxon>
        <taxon>Bacillati</taxon>
        <taxon>Actinomycetota</taxon>
        <taxon>Actinomycetes</taxon>
        <taxon>Micrococcales</taxon>
        <taxon>Cellulomonadaceae</taxon>
        <taxon>Cellulomonas</taxon>
    </lineage>
</organism>
<keyword evidence="3" id="KW-1185">Reference proteome</keyword>
<feature type="region of interest" description="Disordered" evidence="1">
    <location>
        <begin position="52"/>
        <end position="73"/>
    </location>
</feature>
<sequence>MHTFLRRSVQTVIFSGGLAVIALELAGAAAAVAMAVVAVAASPAATRPFRWSAHQGRSTVTEVPTQRSSTPES</sequence>
<evidence type="ECO:0000313" key="2">
    <source>
        <dbReference type="EMBL" id="GEK20066.1"/>
    </source>
</evidence>
<dbReference type="Proteomes" id="UP000321118">
    <property type="component" value="Unassembled WGS sequence"/>
</dbReference>
<evidence type="ECO:0000256" key="1">
    <source>
        <dbReference type="SAM" id="MobiDB-lite"/>
    </source>
</evidence>
<reference evidence="2 3" key="1">
    <citation type="submission" date="2019-07" db="EMBL/GenBank/DDBJ databases">
        <title>Whole genome shotgun sequence of Cellulomonas xylanilytica NBRC 101102.</title>
        <authorList>
            <person name="Hosoyama A."/>
            <person name="Uohara A."/>
            <person name="Ohji S."/>
            <person name="Ichikawa N."/>
        </authorList>
    </citation>
    <scope>NUCLEOTIDE SEQUENCE [LARGE SCALE GENOMIC DNA]</scope>
    <source>
        <strain evidence="2 3">NBRC 101102</strain>
    </source>
</reference>
<protein>
    <submittedName>
        <fullName evidence="2">Uncharacterized protein</fullName>
    </submittedName>
</protein>
<comment type="caution">
    <text evidence="2">The sequence shown here is derived from an EMBL/GenBank/DDBJ whole genome shotgun (WGS) entry which is preliminary data.</text>
</comment>